<sequence length="393" mass="45594">MKNKCAIIIPAFSRAKSLERLLKSLSSLDFTDDYFEIIISLDGGASDDVLLVADNFKRNFEIIDVSVIKRTKNLGLRNHILWCGDLTEKYNSVVILEDDLVISKNFILYIKNAISKYKGVTDIAGISLYSPKYNEYANLPFEACENGYSNYFMKVASSWGQIWTFEQWSEFKKWYTSNSMFNLQDRHDIPVQLANWPSSSWKKYYSTYLVDTNKYFVYPYSSISSNCADSGGTHNTTGTSILQVPIPEQFNSLPDFQDFNENATCYDQFMEREQCSLEVNGKITPVELDIYGLKPINYLQLFDYTVTSKYSSDPLSKIKLMFKPIENNISFLTEYSQDNNEVLSLSNSKHIYEPTWFSLRVSRFKLARFLNYVVITNKSYYVFLMLHILKVFK</sequence>
<dbReference type="RefSeq" id="WP_188925622.1">
    <property type="nucleotide sequence ID" value="NZ_BMQI01000028.1"/>
</dbReference>
<dbReference type="SUPFAM" id="SSF53448">
    <property type="entry name" value="Nucleotide-diphospho-sugar transferases"/>
    <property type="match status" value="1"/>
</dbReference>
<keyword evidence="3" id="KW-1185">Reference proteome</keyword>
<evidence type="ECO:0000313" key="3">
    <source>
        <dbReference type="Proteomes" id="UP001139408"/>
    </source>
</evidence>
<accession>A0A9X2CE78</accession>
<reference evidence="2" key="1">
    <citation type="submission" date="2022-01" db="EMBL/GenBank/DDBJ databases">
        <title>Whole genome-based taxonomy of the Shewanellaceae.</title>
        <authorList>
            <person name="Martin-Rodriguez A.J."/>
        </authorList>
    </citation>
    <scope>NUCLEOTIDE SEQUENCE</scope>
    <source>
        <strain evidence="2">DSM 23803</strain>
    </source>
</reference>
<name>A0A9X2CE78_9GAMM</name>
<dbReference type="Gene3D" id="3.90.550.10">
    <property type="entry name" value="Spore Coat Polysaccharide Biosynthesis Protein SpsA, Chain A"/>
    <property type="match status" value="1"/>
</dbReference>
<dbReference type="CDD" id="cd00761">
    <property type="entry name" value="Glyco_tranf_GTA_type"/>
    <property type="match status" value="1"/>
</dbReference>
<dbReference type="InterPro" id="IPR001173">
    <property type="entry name" value="Glyco_trans_2-like"/>
</dbReference>
<organism evidence="2 3">
    <name type="scientific">Shewanella algicola</name>
    <dbReference type="NCBI Taxonomy" id="640633"/>
    <lineage>
        <taxon>Bacteria</taxon>
        <taxon>Pseudomonadati</taxon>
        <taxon>Pseudomonadota</taxon>
        <taxon>Gammaproteobacteria</taxon>
        <taxon>Alteromonadales</taxon>
        <taxon>Shewanellaceae</taxon>
        <taxon>Shewanella</taxon>
    </lineage>
</organism>
<feature type="domain" description="Glycosyltransferase 2-like" evidence="1">
    <location>
        <begin position="7"/>
        <end position="136"/>
    </location>
</feature>
<dbReference type="PANTHER" id="PTHR33604">
    <property type="entry name" value="OSJNBA0004B13.7 PROTEIN"/>
    <property type="match status" value="1"/>
</dbReference>
<protein>
    <submittedName>
        <fullName evidence="2">Glycosyltransferase family 2 protein</fullName>
    </submittedName>
</protein>
<dbReference type="Pfam" id="PF00535">
    <property type="entry name" value="Glycos_transf_2"/>
    <property type="match status" value="1"/>
</dbReference>
<evidence type="ECO:0000259" key="1">
    <source>
        <dbReference type="Pfam" id="PF00535"/>
    </source>
</evidence>
<gene>
    <name evidence="2" type="ORF">L2749_12950</name>
</gene>
<proteinExistence type="predicted"/>
<comment type="caution">
    <text evidence="2">The sequence shown here is derived from an EMBL/GenBank/DDBJ whole genome shotgun (WGS) entry which is preliminary data.</text>
</comment>
<dbReference type="InterPro" id="IPR029044">
    <property type="entry name" value="Nucleotide-diphossugar_trans"/>
</dbReference>
<evidence type="ECO:0000313" key="2">
    <source>
        <dbReference type="EMBL" id="MCL1106151.1"/>
    </source>
</evidence>
<dbReference type="Proteomes" id="UP001139408">
    <property type="component" value="Unassembled WGS sequence"/>
</dbReference>
<dbReference type="PANTHER" id="PTHR33604:SF3">
    <property type="entry name" value="OSJNBA0004B13.7 PROTEIN"/>
    <property type="match status" value="1"/>
</dbReference>
<dbReference type="EMBL" id="JAKILJ010000028">
    <property type="protein sequence ID" value="MCL1106151.1"/>
    <property type="molecule type" value="Genomic_DNA"/>
</dbReference>
<dbReference type="AlphaFoldDB" id="A0A9X2CE78"/>